<feature type="domain" description="EF-hand" evidence="3">
    <location>
        <begin position="991"/>
        <end position="1023"/>
    </location>
</feature>
<dbReference type="PROSITE" id="PS50222">
    <property type="entry name" value="EF_HAND_2"/>
    <property type="match status" value="3"/>
</dbReference>
<dbReference type="PANTHER" id="PTHR32166">
    <property type="entry name" value="OSJNBA0013A04.12 PROTEIN"/>
    <property type="match status" value="1"/>
</dbReference>
<organism evidence="4 5">
    <name type="scientific">Rehmannia glutinosa</name>
    <name type="common">Chinese foxglove</name>
    <dbReference type="NCBI Taxonomy" id="99300"/>
    <lineage>
        <taxon>Eukaryota</taxon>
        <taxon>Viridiplantae</taxon>
        <taxon>Streptophyta</taxon>
        <taxon>Embryophyta</taxon>
        <taxon>Tracheophyta</taxon>
        <taxon>Spermatophyta</taxon>
        <taxon>Magnoliopsida</taxon>
        <taxon>eudicotyledons</taxon>
        <taxon>Gunneridae</taxon>
        <taxon>Pentapetalae</taxon>
        <taxon>asterids</taxon>
        <taxon>lamiids</taxon>
        <taxon>Lamiales</taxon>
        <taxon>Orobanchaceae</taxon>
        <taxon>Rehmannieae</taxon>
        <taxon>Rehmannia</taxon>
    </lineage>
</organism>
<dbReference type="SMART" id="SM00054">
    <property type="entry name" value="EFh"/>
    <property type="match status" value="3"/>
</dbReference>
<accession>A0ABR0UH74</accession>
<gene>
    <name evidence="4" type="ORF">DH2020_044331</name>
</gene>
<dbReference type="SUPFAM" id="SSF47473">
    <property type="entry name" value="EF-hand"/>
    <property type="match status" value="1"/>
</dbReference>
<dbReference type="Gene3D" id="1.10.238.10">
    <property type="entry name" value="EF-hand"/>
    <property type="match status" value="2"/>
</dbReference>
<evidence type="ECO:0000256" key="1">
    <source>
        <dbReference type="ARBA" id="ARBA00022837"/>
    </source>
</evidence>
<dbReference type="CDD" id="cd00051">
    <property type="entry name" value="EFh"/>
    <property type="match status" value="2"/>
</dbReference>
<comment type="caution">
    <text evidence="4">The sequence shown here is derived from an EMBL/GenBank/DDBJ whole genome shotgun (WGS) entry which is preliminary data.</text>
</comment>
<dbReference type="InterPro" id="IPR018247">
    <property type="entry name" value="EF_Hand_1_Ca_BS"/>
</dbReference>
<dbReference type="PANTHER" id="PTHR32166:SF24">
    <property type="entry name" value="F16P17.2 PROTEIN"/>
    <property type="match status" value="1"/>
</dbReference>
<feature type="compositionally biased region" description="Polar residues" evidence="2">
    <location>
        <begin position="119"/>
        <end position="134"/>
    </location>
</feature>
<feature type="domain" description="EF-hand" evidence="3">
    <location>
        <begin position="955"/>
        <end position="990"/>
    </location>
</feature>
<dbReference type="Proteomes" id="UP001318860">
    <property type="component" value="Unassembled WGS sequence"/>
</dbReference>
<dbReference type="Pfam" id="PF13499">
    <property type="entry name" value="EF-hand_7"/>
    <property type="match status" value="1"/>
</dbReference>
<feature type="domain" description="EF-hand" evidence="3">
    <location>
        <begin position="884"/>
        <end position="919"/>
    </location>
</feature>
<name>A0ABR0UH74_REHGL</name>
<protein>
    <recommendedName>
        <fullName evidence="3">EF-hand domain-containing protein</fullName>
    </recommendedName>
</protein>
<dbReference type="Pfam" id="PF25908">
    <property type="entry name" value="DUF7963"/>
    <property type="match status" value="1"/>
</dbReference>
<dbReference type="InterPro" id="IPR058269">
    <property type="entry name" value="DUF7963"/>
</dbReference>
<dbReference type="SUPFAM" id="SSF53098">
    <property type="entry name" value="Ribonuclease H-like"/>
    <property type="match status" value="1"/>
</dbReference>
<evidence type="ECO:0000313" key="5">
    <source>
        <dbReference type="Proteomes" id="UP001318860"/>
    </source>
</evidence>
<dbReference type="EMBL" id="JABTTQ020002826">
    <property type="protein sequence ID" value="KAK6121928.1"/>
    <property type="molecule type" value="Genomic_DNA"/>
</dbReference>
<reference evidence="4 5" key="1">
    <citation type="journal article" date="2021" name="Comput. Struct. Biotechnol. J.">
        <title>De novo genome assembly of the potent medicinal plant Rehmannia glutinosa using nanopore technology.</title>
        <authorList>
            <person name="Ma L."/>
            <person name="Dong C."/>
            <person name="Song C."/>
            <person name="Wang X."/>
            <person name="Zheng X."/>
            <person name="Niu Y."/>
            <person name="Chen S."/>
            <person name="Feng W."/>
        </authorList>
    </citation>
    <scope>NUCLEOTIDE SEQUENCE [LARGE SCALE GENOMIC DNA]</scope>
    <source>
        <strain evidence="4">DH-2019</strain>
    </source>
</reference>
<dbReference type="InterPro" id="IPR012337">
    <property type="entry name" value="RNaseH-like_sf"/>
</dbReference>
<evidence type="ECO:0000259" key="3">
    <source>
        <dbReference type="PROSITE" id="PS50222"/>
    </source>
</evidence>
<dbReference type="Pfam" id="PF13405">
    <property type="entry name" value="EF-hand_6"/>
    <property type="match status" value="1"/>
</dbReference>
<sequence>MSNANPTSEDAAANALNKRYEGLVALRTKAVKGKGAWYWAHFEPILIRNPDNNLPSAVKLKCTLCDSAFSASNPSRTASEHLKRGTCPNFSLMLKPISQLPPLSSPSSSQPNHRKRSSESQQIAGTSSNAHPINTVYNSSPFGNEMSFLSHKPPVLSGGREDLRPLAQLEDSVKKLKSPKTLPIPALSNKQVDRAFDLLADWFYESCGSVNFSSLEHPKFKLDSKFVEARTESEARISDAAFFQVACDGWRNTSCGNGDKCLVKFIVNLPNGTRVFQRAVCSNGGRLPSHYAEEVMWETVRGVCGNNAQRCVGIVADKYKSKALKNLELQNNWMVNISCQLQGFFSLIRNFIRELPLFRTVTDKCLKIANLINYQSQIRKCFHKFRSQGLEFAGFIRVLPSKYDISKNLSPFIAMLEDILNCSRILHLVVLDDSYKAVCLEDLGAREVADTIQDVGFWNNLEAAHSLLKLIMAMSKEIEAQRPLVGQCLPLWEELRGKVKEWYTKYNLAEEPVEKIIKSRFEENYHPAWSAAFILDPLNLVRDGSGKYLPPFKYLTNEQEKDVDKLVTRLVPVDEAHIALMELMKWRSEGLDPLYARAVQLKQWDAVTGKMKIANPQSSRLVWETCLKDFNSLGKVAVRLLFLHATSSGIKCDWSFTRWFCGQGHSRLDFERAQKLVFVAAHAKLERRDFSSAEEKDAELLGSMSGEDEMVNEVLALTSSIHNHPLVLSSLLLSVKEFLQLFDPGRREATGDAKVMTTLVMEHFIKEMEDSNLCANTLRKRGINVCVSLSDDDTIFEKVEEEEPNQGLFTMCESVHRVRKFEVLRRCRITRYNTDNTSRIEEDRYSIPGNELVNHFSVVQLGQVNSNEFRMVENCSIYLDLSNDQVSSMKEAFNLFDTDGDGKIAPSELGILMRSLGGNPTQAQLKSIIAEERLDSPFDFQRFIDLMSKHLKPEPFDRQLRDAFKVLDKDGTGYVVVSDLRHILTSIGEKLEPAEFDEWIREVDVGSDGKIRYEDFIARMVAK</sequence>
<keyword evidence="1" id="KW-0106">Calcium</keyword>
<dbReference type="InterPro" id="IPR011992">
    <property type="entry name" value="EF-hand-dom_pair"/>
</dbReference>
<dbReference type="PROSITE" id="PS00018">
    <property type="entry name" value="EF_HAND_1"/>
    <property type="match status" value="1"/>
</dbReference>
<dbReference type="InterPro" id="IPR002048">
    <property type="entry name" value="EF_hand_dom"/>
</dbReference>
<evidence type="ECO:0000256" key="2">
    <source>
        <dbReference type="SAM" id="MobiDB-lite"/>
    </source>
</evidence>
<feature type="region of interest" description="Disordered" evidence="2">
    <location>
        <begin position="101"/>
        <end position="134"/>
    </location>
</feature>
<evidence type="ECO:0000313" key="4">
    <source>
        <dbReference type="EMBL" id="KAK6121928.1"/>
    </source>
</evidence>
<feature type="compositionally biased region" description="Low complexity" evidence="2">
    <location>
        <begin position="101"/>
        <end position="111"/>
    </location>
</feature>
<proteinExistence type="predicted"/>
<keyword evidence="5" id="KW-1185">Reference proteome</keyword>